<dbReference type="Gene3D" id="1.10.1660.10">
    <property type="match status" value="1"/>
</dbReference>
<dbReference type="eggNOG" id="COG0789">
    <property type="taxonomic scope" value="Bacteria"/>
</dbReference>
<proteinExistence type="predicted"/>
<reference evidence="4 5" key="1">
    <citation type="journal article" date="2012" name="J. Bacteriol.">
        <title>Complete genome sequences of Desulfosporosinus orientis DSM765T, Desulfosporosinus youngiae DSM17734T, Desulfosporosinus meridiei DSM13257T, and Desulfosporosinus acidiphilus DSM22704T.</title>
        <authorList>
            <person name="Pester M."/>
            <person name="Brambilla E."/>
            <person name="Alazard D."/>
            <person name="Rattei T."/>
            <person name="Weinmaier T."/>
            <person name="Han J."/>
            <person name="Lucas S."/>
            <person name="Lapidus A."/>
            <person name="Cheng J.F."/>
            <person name="Goodwin L."/>
            <person name="Pitluck S."/>
            <person name="Peters L."/>
            <person name="Ovchinnikova G."/>
            <person name="Teshima H."/>
            <person name="Detter J.C."/>
            <person name="Han C.S."/>
            <person name="Tapia R."/>
            <person name="Land M.L."/>
            <person name="Hauser L."/>
            <person name="Kyrpides N.C."/>
            <person name="Ivanova N.N."/>
            <person name="Pagani I."/>
            <person name="Huntmann M."/>
            <person name="Wei C.L."/>
            <person name="Davenport K.W."/>
            <person name="Daligault H."/>
            <person name="Chain P.S."/>
            <person name="Chen A."/>
            <person name="Mavromatis K."/>
            <person name="Markowitz V."/>
            <person name="Szeto E."/>
            <person name="Mikhailova N."/>
            <person name="Pati A."/>
            <person name="Wagner M."/>
            <person name="Woyke T."/>
            <person name="Ollivier B."/>
            <person name="Klenk H.P."/>
            <person name="Spring S."/>
            <person name="Loy A."/>
        </authorList>
    </citation>
    <scope>NUCLEOTIDE SEQUENCE [LARGE SCALE GENOMIC DNA]</scope>
    <source>
        <strain evidence="5">DSM 22704 / JCM 16185 / SJ4</strain>
    </source>
</reference>
<keyword evidence="1" id="KW-0238">DNA-binding</keyword>
<dbReference type="PANTHER" id="PTHR30204:SF90">
    <property type="entry name" value="HTH-TYPE TRANSCRIPTIONAL ACTIVATOR MTA"/>
    <property type="match status" value="1"/>
</dbReference>
<evidence type="ECO:0000313" key="5">
    <source>
        <dbReference type="Proteomes" id="UP000002892"/>
    </source>
</evidence>
<name>I4D2L0_DESAJ</name>
<accession>I4D2L0</accession>
<keyword evidence="5" id="KW-1185">Reference proteome</keyword>
<keyword evidence="2" id="KW-0175">Coiled coil</keyword>
<dbReference type="InterPro" id="IPR000551">
    <property type="entry name" value="MerR-type_HTH_dom"/>
</dbReference>
<dbReference type="KEGG" id="dai:Desaci_0990"/>
<dbReference type="PROSITE" id="PS50937">
    <property type="entry name" value="HTH_MERR_2"/>
    <property type="match status" value="1"/>
</dbReference>
<evidence type="ECO:0000256" key="1">
    <source>
        <dbReference type="ARBA" id="ARBA00023125"/>
    </source>
</evidence>
<dbReference type="Proteomes" id="UP000002892">
    <property type="component" value="Chromosome"/>
</dbReference>
<feature type="coiled-coil region" evidence="2">
    <location>
        <begin position="139"/>
        <end position="166"/>
    </location>
</feature>
<dbReference type="CDD" id="cd01106">
    <property type="entry name" value="HTH_TipAL-Mta"/>
    <property type="match status" value="1"/>
</dbReference>
<dbReference type="HOGENOM" id="CLU_060077_0_2_9"/>
<evidence type="ECO:0000256" key="2">
    <source>
        <dbReference type="SAM" id="Coils"/>
    </source>
</evidence>
<dbReference type="AlphaFoldDB" id="I4D2L0"/>
<evidence type="ECO:0000313" key="4">
    <source>
        <dbReference type="EMBL" id="AFM40034.1"/>
    </source>
</evidence>
<dbReference type="InterPro" id="IPR009061">
    <property type="entry name" value="DNA-bd_dom_put_sf"/>
</dbReference>
<dbReference type="RefSeq" id="WP_014826043.1">
    <property type="nucleotide sequence ID" value="NC_018068.1"/>
</dbReference>
<dbReference type="InterPro" id="IPR047057">
    <property type="entry name" value="MerR_fam"/>
</dbReference>
<gene>
    <name evidence="4" type="ordered locus">Desaci_0990</name>
</gene>
<dbReference type="GO" id="GO:0003700">
    <property type="term" value="F:DNA-binding transcription factor activity"/>
    <property type="evidence" value="ECO:0007669"/>
    <property type="project" value="InterPro"/>
</dbReference>
<dbReference type="EMBL" id="CP003639">
    <property type="protein sequence ID" value="AFM40034.1"/>
    <property type="molecule type" value="Genomic_DNA"/>
</dbReference>
<protein>
    <submittedName>
        <fullName evidence="4">Putative transcriptional regulator</fullName>
    </submittedName>
</protein>
<organism evidence="4 5">
    <name type="scientific">Desulfosporosinus acidiphilus (strain DSM 22704 / JCM 16185 / SJ4)</name>
    <dbReference type="NCBI Taxonomy" id="646529"/>
    <lineage>
        <taxon>Bacteria</taxon>
        <taxon>Bacillati</taxon>
        <taxon>Bacillota</taxon>
        <taxon>Clostridia</taxon>
        <taxon>Eubacteriales</taxon>
        <taxon>Desulfitobacteriaceae</taxon>
        <taxon>Desulfosporosinus</taxon>
    </lineage>
</organism>
<dbReference type="PANTHER" id="PTHR30204">
    <property type="entry name" value="REDOX-CYCLING DRUG-SENSING TRANSCRIPTIONAL ACTIVATOR SOXR"/>
    <property type="match status" value="1"/>
</dbReference>
<sequence>MLFTVQEIANLTGSTVKTLHHYHKIGLLQPHEISEAGYRLYGIQELERLQQILFYRELDFPLKDIKKALEDEPSRIECLRKQQELLIARRQRLDCLLKTLEESIVHAKRGEIMDKNVMFQGLNREEWEKALSEQNEYLKETYNHDLMKQEINVEDLNEKAKEAQRFLVSIAEALKNGWAVTEHRLYDLFDEHLNFLNCHGTPMDKTSFKKQTRFFLEDEFHRNMLENMQVGLCYYLCLAAESYAALT</sequence>
<dbReference type="Pfam" id="PF13411">
    <property type="entry name" value="MerR_1"/>
    <property type="match status" value="1"/>
</dbReference>
<dbReference type="GO" id="GO:0003677">
    <property type="term" value="F:DNA binding"/>
    <property type="evidence" value="ECO:0007669"/>
    <property type="project" value="UniProtKB-KW"/>
</dbReference>
<dbReference type="STRING" id="646529.Desaci_0990"/>
<evidence type="ECO:0000259" key="3">
    <source>
        <dbReference type="PROSITE" id="PS50937"/>
    </source>
</evidence>
<dbReference type="OrthoDB" id="9814833at2"/>
<feature type="domain" description="HTH merR-type" evidence="3">
    <location>
        <begin position="2"/>
        <end position="71"/>
    </location>
</feature>
<dbReference type="SUPFAM" id="SSF46955">
    <property type="entry name" value="Putative DNA-binding domain"/>
    <property type="match status" value="1"/>
</dbReference>
<dbReference type="SMART" id="SM00422">
    <property type="entry name" value="HTH_MERR"/>
    <property type="match status" value="1"/>
</dbReference>